<keyword evidence="3" id="KW-1185">Reference proteome</keyword>
<dbReference type="Gene3D" id="3.40.50.1910">
    <property type="match status" value="1"/>
</dbReference>
<dbReference type="InterPro" id="IPR001619">
    <property type="entry name" value="Sec1-like"/>
</dbReference>
<evidence type="ECO:0008006" key="4">
    <source>
        <dbReference type="Google" id="ProtNLM"/>
    </source>
</evidence>
<dbReference type="PIRSF" id="PIRSF005715">
    <property type="entry name" value="VPS45_Sec1"/>
    <property type="match status" value="1"/>
</dbReference>
<dbReference type="EMBL" id="CAJHUC010001158">
    <property type="protein sequence ID" value="CAD7700025.1"/>
    <property type="molecule type" value="Genomic_DNA"/>
</dbReference>
<sequence length="553" mass="61904">MALEAVYFICPTPGSIGALMGDFSDAKSVYTGAHVFFTSKLATEFLNRIKGNRALVQRLKALKEANLEVLTVDSRSFQTGQPEAMTCLFGSRSDERSREFSIEVDSMATRLATVFAALKEYPSIRYRKTGDRSLGNCAIVPERLAQSVQMELLNLLQKDTLPSKPSCDLLIVDRGFDPVAPIIHEWTYEAMVYDLEHLDGDVFMGLSGSKSEKKEVVLGEHDELWVEIRHMHIAQASRAVNERMEDFRKRNEAARRGGDMGSGMSASDMRKLIQALPEFRDVLSKVALHIDISHDLFQLVEERNLKTLGEVEQDLVYGDKHSKDVITWLSENQQASVRDKMRLFMCYLATHPDKLDSERRVQWQKLAGLHTEDMSTVLNLEYLGVPVSKKDAGSSRLLNFGRRKKRATRKERGESEQEFALARFQPLLAEVLEDLVSGSLPADQYPYINPPEGGQAPSSKVTSVRTQTGWAQRAKGTQASSETGQNKRIVVFVIGGFTRSEMRAVHKLSSSLSKDIILGGTSVETPDTFIQHLSDLGHARQDDLAVQIEGSRY</sequence>
<organism evidence="2 3">
    <name type="scientific">Ostreobium quekettii</name>
    <dbReference type="NCBI Taxonomy" id="121088"/>
    <lineage>
        <taxon>Eukaryota</taxon>
        <taxon>Viridiplantae</taxon>
        <taxon>Chlorophyta</taxon>
        <taxon>core chlorophytes</taxon>
        <taxon>Ulvophyceae</taxon>
        <taxon>TCBD clade</taxon>
        <taxon>Bryopsidales</taxon>
        <taxon>Ostreobineae</taxon>
        <taxon>Ostreobiaceae</taxon>
        <taxon>Ostreobium</taxon>
    </lineage>
</organism>
<dbReference type="Gene3D" id="1.25.40.60">
    <property type="match status" value="1"/>
</dbReference>
<dbReference type="SUPFAM" id="SSF56815">
    <property type="entry name" value="Sec1/munc18-like (SM) proteins"/>
    <property type="match status" value="1"/>
</dbReference>
<dbReference type="InterPro" id="IPR027482">
    <property type="entry name" value="Sec1-like_dom2"/>
</dbReference>
<protein>
    <recommendedName>
        <fullName evidence="4">Sec1-like protein</fullName>
    </recommendedName>
</protein>
<comment type="similarity">
    <text evidence="1">Belongs to the STXBP/unc-18/SEC1 family.</text>
</comment>
<dbReference type="GO" id="GO:0016192">
    <property type="term" value="P:vesicle-mediated transport"/>
    <property type="evidence" value="ECO:0007669"/>
    <property type="project" value="InterPro"/>
</dbReference>
<dbReference type="Proteomes" id="UP000708148">
    <property type="component" value="Unassembled WGS sequence"/>
</dbReference>
<proteinExistence type="inferred from homology"/>
<dbReference type="AlphaFoldDB" id="A0A8S1J1Z7"/>
<evidence type="ECO:0000313" key="2">
    <source>
        <dbReference type="EMBL" id="CAD7700025.1"/>
    </source>
</evidence>
<dbReference type="Gene3D" id="3.90.830.10">
    <property type="entry name" value="Syntaxin Binding Protein 1, Chain A, domain 2"/>
    <property type="match status" value="1"/>
</dbReference>
<dbReference type="InterPro" id="IPR036045">
    <property type="entry name" value="Sec1-like_sf"/>
</dbReference>
<dbReference type="InterPro" id="IPR043154">
    <property type="entry name" value="Sec-1-like_dom1"/>
</dbReference>
<dbReference type="PANTHER" id="PTHR11679">
    <property type="entry name" value="VESICLE PROTEIN SORTING-ASSOCIATED"/>
    <property type="match status" value="1"/>
</dbReference>
<evidence type="ECO:0000256" key="1">
    <source>
        <dbReference type="ARBA" id="ARBA00009884"/>
    </source>
</evidence>
<comment type="caution">
    <text evidence="2">The sequence shown here is derived from an EMBL/GenBank/DDBJ whole genome shotgun (WGS) entry which is preliminary data.</text>
</comment>
<dbReference type="InterPro" id="IPR043127">
    <property type="entry name" value="Sec-1-like_dom3a"/>
</dbReference>
<name>A0A8S1J1Z7_9CHLO</name>
<dbReference type="Gene3D" id="3.40.50.2060">
    <property type="match status" value="1"/>
</dbReference>
<gene>
    <name evidence="2" type="ORF">OSTQU699_LOCUS5384</name>
</gene>
<dbReference type="Pfam" id="PF00995">
    <property type="entry name" value="Sec1"/>
    <property type="match status" value="1"/>
</dbReference>
<reference evidence="2" key="1">
    <citation type="submission" date="2020-12" db="EMBL/GenBank/DDBJ databases">
        <authorList>
            <person name="Iha C."/>
        </authorList>
    </citation>
    <scope>NUCLEOTIDE SEQUENCE</scope>
</reference>
<accession>A0A8S1J1Z7</accession>
<evidence type="ECO:0000313" key="3">
    <source>
        <dbReference type="Proteomes" id="UP000708148"/>
    </source>
</evidence>
<dbReference type="OrthoDB" id="2228at2759"/>